<gene>
    <name evidence="2" type="ORF">ACFSAG_02425</name>
</gene>
<feature type="signal peptide" evidence="1">
    <location>
        <begin position="1"/>
        <end position="26"/>
    </location>
</feature>
<dbReference type="Proteomes" id="UP001597215">
    <property type="component" value="Unassembled WGS sequence"/>
</dbReference>
<reference evidence="3" key="1">
    <citation type="journal article" date="2019" name="Int. J. Syst. Evol. Microbiol.">
        <title>The Global Catalogue of Microorganisms (GCM) 10K type strain sequencing project: providing services to taxonomists for standard genome sequencing and annotation.</title>
        <authorList>
            <consortium name="The Broad Institute Genomics Platform"/>
            <consortium name="The Broad Institute Genome Sequencing Center for Infectious Disease"/>
            <person name="Wu L."/>
            <person name="Ma J."/>
        </authorList>
    </citation>
    <scope>NUCLEOTIDE SEQUENCE [LARGE SCALE GENOMIC DNA]</scope>
    <source>
        <strain evidence="3">CGMCC 1.12449</strain>
    </source>
</reference>
<feature type="chain" id="PRO_5046833472" description="DUF11 domain-containing protein" evidence="1">
    <location>
        <begin position="27"/>
        <end position="348"/>
    </location>
</feature>
<protein>
    <recommendedName>
        <fullName evidence="4">DUF11 domain-containing protein</fullName>
    </recommendedName>
</protein>
<name>A0ABW4MDR7_9SPHN</name>
<keyword evidence="3" id="KW-1185">Reference proteome</keyword>
<evidence type="ECO:0008006" key="4">
    <source>
        <dbReference type="Google" id="ProtNLM"/>
    </source>
</evidence>
<comment type="caution">
    <text evidence="2">The sequence shown here is derived from an EMBL/GenBank/DDBJ whole genome shotgun (WGS) entry which is preliminary data.</text>
</comment>
<proteinExistence type="predicted"/>
<accession>A0ABW4MDR7</accession>
<keyword evidence="1" id="KW-0732">Signal</keyword>
<sequence>MTSKLKFLVATSTVTAVLMNAGSAHAAGTLVGTDVQNNVTVDFQVGGVNQTAATASNTFDVDRKVIFSVAEAATTGTTSVSPGQQDAVTTFVVTNTTNDTLDFNLTGAQLSGGTAEHGGTDVFDVANLQVFVDANNNGTYEAGTDIATTIDNLAPDASVRVFVIGDIPLTQTNGQVAGVTLTATARNSDGTAITAATDLTANTAGIETIFADSGRDGIETDGDDFTVAAANLSVVKYSRVVSDGVSVTNPKAIPGAVVEYCIAVSNGAGAATATNVNISDNLTTVSGVTFQGSFTPATDGTVVNAGTSTCTPGAGTGSYNAGTDTVSGTLTNIAAGQTRTLVFRVTID</sequence>
<organism evidence="2 3">
    <name type="scientific">Sphingorhabdus buctiana</name>
    <dbReference type="NCBI Taxonomy" id="1508805"/>
    <lineage>
        <taxon>Bacteria</taxon>
        <taxon>Pseudomonadati</taxon>
        <taxon>Pseudomonadota</taxon>
        <taxon>Alphaproteobacteria</taxon>
        <taxon>Sphingomonadales</taxon>
        <taxon>Sphingomonadaceae</taxon>
        <taxon>Sphingorhabdus</taxon>
    </lineage>
</organism>
<dbReference type="EMBL" id="JBHUEL010000002">
    <property type="protein sequence ID" value="MFD1765697.1"/>
    <property type="molecule type" value="Genomic_DNA"/>
</dbReference>
<evidence type="ECO:0000313" key="2">
    <source>
        <dbReference type="EMBL" id="MFD1765697.1"/>
    </source>
</evidence>
<evidence type="ECO:0000313" key="3">
    <source>
        <dbReference type="Proteomes" id="UP001597215"/>
    </source>
</evidence>
<dbReference type="RefSeq" id="WP_381511071.1">
    <property type="nucleotide sequence ID" value="NZ_JBHUEL010000002.1"/>
</dbReference>
<evidence type="ECO:0000256" key="1">
    <source>
        <dbReference type="SAM" id="SignalP"/>
    </source>
</evidence>